<evidence type="ECO:0000313" key="9">
    <source>
        <dbReference type="EMBL" id="CAD7463712.1"/>
    </source>
</evidence>
<keyword evidence="5" id="KW-0479">Metal-binding</keyword>
<dbReference type="InterPro" id="IPR027806">
    <property type="entry name" value="HARBI1_dom"/>
</dbReference>
<name>A0A7R9ISB9_9NEOP</name>
<dbReference type="GO" id="GO:0005634">
    <property type="term" value="C:nucleus"/>
    <property type="evidence" value="ECO:0007669"/>
    <property type="project" value="UniProtKB-SubCell"/>
</dbReference>
<dbReference type="AlphaFoldDB" id="A0A7R9ISB9"/>
<evidence type="ECO:0000256" key="6">
    <source>
        <dbReference type="ARBA" id="ARBA00022801"/>
    </source>
</evidence>
<evidence type="ECO:0000256" key="2">
    <source>
        <dbReference type="ARBA" id="ARBA00004123"/>
    </source>
</evidence>
<feature type="domain" description="DDE Tnp4" evidence="8">
    <location>
        <begin position="125"/>
        <end position="274"/>
    </location>
</feature>
<keyword evidence="4" id="KW-0540">Nuclease</keyword>
<reference evidence="9" key="1">
    <citation type="submission" date="2020-11" db="EMBL/GenBank/DDBJ databases">
        <authorList>
            <person name="Tran Van P."/>
        </authorList>
    </citation>
    <scope>NUCLEOTIDE SEQUENCE</scope>
</reference>
<protein>
    <recommendedName>
        <fullName evidence="8">DDE Tnp4 domain-containing protein</fullName>
    </recommendedName>
</protein>
<dbReference type="InterPro" id="IPR045249">
    <property type="entry name" value="HARBI1-like"/>
</dbReference>
<dbReference type="PANTHER" id="PTHR22930:SF85">
    <property type="entry name" value="GH03217P-RELATED"/>
    <property type="match status" value="1"/>
</dbReference>
<proteinExistence type="inferred from homology"/>
<dbReference type="PANTHER" id="PTHR22930">
    <property type="match status" value="1"/>
</dbReference>
<dbReference type="GO" id="GO:0016787">
    <property type="term" value="F:hydrolase activity"/>
    <property type="evidence" value="ECO:0007669"/>
    <property type="project" value="UniProtKB-KW"/>
</dbReference>
<dbReference type="Pfam" id="PF13359">
    <property type="entry name" value="DDE_Tnp_4"/>
    <property type="match status" value="1"/>
</dbReference>
<evidence type="ECO:0000259" key="8">
    <source>
        <dbReference type="Pfam" id="PF13359"/>
    </source>
</evidence>
<evidence type="ECO:0000256" key="1">
    <source>
        <dbReference type="ARBA" id="ARBA00001968"/>
    </source>
</evidence>
<accession>A0A7R9ISB9</accession>
<dbReference type="GO" id="GO:0046872">
    <property type="term" value="F:metal ion binding"/>
    <property type="evidence" value="ECO:0007669"/>
    <property type="project" value="UniProtKB-KW"/>
</dbReference>
<organism evidence="9">
    <name type="scientific">Timema tahoe</name>
    <dbReference type="NCBI Taxonomy" id="61484"/>
    <lineage>
        <taxon>Eukaryota</taxon>
        <taxon>Metazoa</taxon>
        <taxon>Ecdysozoa</taxon>
        <taxon>Arthropoda</taxon>
        <taxon>Hexapoda</taxon>
        <taxon>Insecta</taxon>
        <taxon>Pterygota</taxon>
        <taxon>Neoptera</taxon>
        <taxon>Polyneoptera</taxon>
        <taxon>Phasmatodea</taxon>
        <taxon>Timematodea</taxon>
        <taxon>Timematoidea</taxon>
        <taxon>Timematidae</taxon>
        <taxon>Timema</taxon>
    </lineage>
</organism>
<evidence type="ECO:0000256" key="5">
    <source>
        <dbReference type="ARBA" id="ARBA00022723"/>
    </source>
</evidence>
<comment type="subcellular location">
    <subcellularLocation>
        <location evidence="2">Nucleus</location>
    </subcellularLocation>
</comment>
<evidence type="ECO:0000256" key="4">
    <source>
        <dbReference type="ARBA" id="ARBA00022722"/>
    </source>
</evidence>
<dbReference type="EMBL" id="OE008996">
    <property type="protein sequence ID" value="CAD7463712.1"/>
    <property type="molecule type" value="Genomic_DNA"/>
</dbReference>
<keyword evidence="6" id="KW-0378">Hydrolase</keyword>
<gene>
    <name evidence="9" type="ORF">TTEB3V08_LOCUS11594</name>
</gene>
<comment type="similarity">
    <text evidence="3">Belongs to the HARBI1 family.</text>
</comment>
<evidence type="ECO:0000256" key="3">
    <source>
        <dbReference type="ARBA" id="ARBA00006958"/>
    </source>
</evidence>
<keyword evidence="7" id="KW-0539">Nucleus</keyword>
<dbReference type="GO" id="GO:0004518">
    <property type="term" value="F:nuclease activity"/>
    <property type="evidence" value="ECO:0007669"/>
    <property type="project" value="UniProtKB-KW"/>
</dbReference>
<evidence type="ECO:0000256" key="7">
    <source>
        <dbReference type="ARBA" id="ARBA00023242"/>
    </source>
</evidence>
<sequence>MEDNIVELVADVDNVLEIIDRIEEIEDEERARLPKRYVRNAPDPFNMYRDHEFRLRFRFSKETLVSGDLFGVSSSTTCEAIHTVTEIIAGKLREHINLPATRAETEATMQWFKRTGGFPGVVAAVDGTHIPILNPGGERGEVYRNRHGVFSINVQVACGAHLKIVDIVARRPGSFHDASIFGASSLKSRFEQGHVEGILLGDSGYPCLPYLLTPLLNAQTEAEQRYNAAHIATRNPVERLFGLWKRRFRCLTARLETKPHNTVAIIVATAVLHNISINVDEGFPGDEMPWIEEEHGPLPPLPGNNNIGHHVREDYIRRRFN</sequence>
<comment type="cofactor">
    <cofactor evidence="1">
        <name>a divalent metal cation</name>
        <dbReference type="ChEBI" id="CHEBI:60240"/>
    </cofactor>
</comment>